<sequence>MMTYPRCLVVAAAGLAGWSLAGCGGPSQEYKPAAQVSTPPEEAHHGHEHARGPHGGSLIELGEDEFHAELVVDGKSHALRIYLLGPDGTSPAGVAAETVAIALSESQSLTLQPQEGTPDAYQVVDEKAVHEIVEDGFLHATLTVKLGEKTYSAELDIHFDEDDHAGHDHGEKGHAPAAQPADSAAADQDKP</sequence>
<reference evidence="3" key="1">
    <citation type="journal article" date="2020" name="mSystems">
        <title>Genome- and Community-Level Interaction Insights into Carbon Utilization and Element Cycling Functions of Hydrothermarchaeota in Hydrothermal Sediment.</title>
        <authorList>
            <person name="Zhou Z."/>
            <person name="Liu Y."/>
            <person name="Xu W."/>
            <person name="Pan J."/>
            <person name="Luo Z.H."/>
            <person name="Li M."/>
        </authorList>
    </citation>
    <scope>NUCLEOTIDE SEQUENCE [LARGE SCALE GENOMIC DNA]</scope>
    <source>
        <strain evidence="3">SpSt-508</strain>
    </source>
</reference>
<comment type="caution">
    <text evidence="3">The sequence shown here is derived from an EMBL/GenBank/DDBJ whole genome shotgun (WGS) entry which is preliminary data.</text>
</comment>
<name>A0A7C4QS90_9PLAN</name>
<dbReference type="PROSITE" id="PS51257">
    <property type="entry name" value="PROKAR_LIPOPROTEIN"/>
    <property type="match status" value="1"/>
</dbReference>
<accession>A0A7C4QS90</accession>
<dbReference type="EMBL" id="DSVQ01000019">
    <property type="protein sequence ID" value="HGT40965.1"/>
    <property type="molecule type" value="Genomic_DNA"/>
</dbReference>
<feature type="signal peptide" evidence="2">
    <location>
        <begin position="1"/>
        <end position="21"/>
    </location>
</feature>
<feature type="compositionally biased region" description="Basic and acidic residues" evidence="1">
    <location>
        <begin position="164"/>
        <end position="174"/>
    </location>
</feature>
<gene>
    <name evidence="3" type="ORF">ENS64_17100</name>
</gene>
<evidence type="ECO:0000256" key="1">
    <source>
        <dbReference type="SAM" id="MobiDB-lite"/>
    </source>
</evidence>
<organism evidence="3">
    <name type="scientific">Schlesneria paludicola</name>
    <dbReference type="NCBI Taxonomy" id="360056"/>
    <lineage>
        <taxon>Bacteria</taxon>
        <taxon>Pseudomonadati</taxon>
        <taxon>Planctomycetota</taxon>
        <taxon>Planctomycetia</taxon>
        <taxon>Planctomycetales</taxon>
        <taxon>Planctomycetaceae</taxon>
        <taxon>Schlesneria</taxon>
    </lineage>
</organism>
<protein>
    <recommendedName>
        <fullName evidence="4">Lipoprotein</fullName>
    </recommendedName>
</protein>
<proteinExistence type="predicted"/>
<dbReference type="AlphaFoldDB" id="A0A7C4QS90"/>
<feature type="chain" id="PRO_5027624231" description="Lipoprotein" evidence="2">
    <location>
        <begin position="22"/>
        <end position="191"/>
    </location>
</feature>
<evidence type="ECO:0000256" key="2">
    <source>
        <dbReference type="SAM" id="SignalP"/>
    </source>
</evidence>
<keyword evidence="2" id="KW-0732">Signal</keyword>
<feature type="region of interest" description="Disordered" evidence="1">
    <location>
        <begin position="28"/>
        <end position="57"/>
    </location>
</feature>
<feature type="region of interest" description="Disordered" evidence="1">
    <location>
        <begin position="161"/>
        <end position="191"/>
    </location>
</feature>
<evidence type="ECO:0000313" key="3">
    <source>
        <dbReference type="EMBL" id="HGT40965.1"/>
    </source>
</evidence>
<feature type="compositionally biased region" description="Low complexity" evidence="1">
    <location>
        <begin position="175"/>
        <end position="191"/>
    </location>
</feature>
<feature type="compositionally biased region" description="Basic and acidic residues" evidence="1">
    <location>
        <begin position="41"/>
        <end position="51"/>
    </location>
</feature>
<evidence type="ECO:0008006" key="4">
    <source>
        <dbReference type="Google" id="ProtNLM"/>
    </source>
</evidence>